<evidence type="ECO:0000313" key="6">
    <source>
        <dbReference type="Proteomes" id="UP000178565"/>
    </source>
</evidence>
<dbReference type="Pfam" id="PF13385">
    <property type="entry name" value="Laminin_G_3"/>
    <property type="match status" value="1"/>
</dbReference>
<proteinExistence type="predicted"/>
<dbReference type="Proteomes" id="UP000178565">
    <property type="component" value="Unassembled WGS sequence"/>
</dbReference>
<keyword evidence="2" id="KW-1015">Disulfide bond</keyword>
<dbReference type="AlphaFoldDB" id="A0A1F5KTK4"/>
<feature type="domain" description="LamG-like jellyroll fold" evidence="4">
    <location>
        <begin position="210"/>
        <end position="340"/>
    </location>
</feature>
<keyword evidence="3" id="KW-1133">Transmembrane helix</keyword>
<dbReference type="SMART" id="SM00560">
    <property type="entry name" value="LamGL"/>
    <property type="match status" value="1"/>
</dbReference>
<dbReference type="STRING" id="1797785.A3B45_01745"/>
<dbReference type="SUPFAM" id="SSF54523">
    <property type="entry name" value="Pili subunits"/>
    <property type="match status" value="1"/>
</dbReference>
<evidence type="ECO:0000256" key="1">
    <source>
        <dbReference type="ARBA" id="ARBA00022729"/>
    </source>
</evidence>
<evidence type="ECO:0000313" key="5">
    <source>
        <dbReference type="EMBL" id="OGE44257.1"/>
    </source>
</evidence>
<comment type="caution">
    <text evidence="5">The sequence shown here is derived from an EMBL/GenBank/DDBJ whole genome shotgun (WGS) entry which is preliminary data.</text>
</comment>
<dbReference type="Pfam" id="PF07963">
    <property type="entry name" value="N_methyl"/>
    <property type="match status" value="1"/>
</dbReference>
<dbReference type="InterPro" id="IPR012902">
    <property type="entry name" value="N_methyl_site"/>
</dbReference>
<dbReference type="NCBIfam" id="TIGR02532">
    <property type="entry name" value="IV_pilin_GFxxxE"/>
    <property type="match status" value="1"/>
</dbReference>
<dbReference type="SUPFAM" id="SSF49899">
    <property type="entry name" value="Concanavalin A-like lectins/glucanases"/>
    <property type="match status" value="1"/>
</dbReference>
<evidence type="ECO:0000256" key="2">
    <source>
        <dbReference type="ARBA" id="ARBA00023157"/>
    </source>
</evidence>
<evidence type="ECO:0000256" key="3">
    <source>
        <dbReference type="SAM" id="Phobius"/>
    </source>
</evidence>
<dbReference type="InterPro" id="IPR013320">
    <property type="entry name" value="ConA-like_dom_sf"/>
</dbReference>
<keyword evidence="3" id="KW-0812">Transmembrane</keyword>
<name>A0A1F5KTK4_9BACT</name>
<gene>
    <name evidence="5" type="ORF">A3B45_01745</name>
</gene>
<accession>A0A1F5KTK4</accession>
<dbReference type="PROSITE" id="PS00409">
    <property type="entry name" value="PROKAR_NTER_METHYL"/>
    <property type="match status" value="1"/>
</dbReference>
<sequence length="350" mass="36990">MPKRSGFTLIELLVVISIIAILSVVGIVIFTGVLKSARDAKRRVDIDAITKAFEVKYSQAASYGNVDPYSDENKQYFANGAPFDPKGTQYTVIKNTQTNGFRVCASLGDNSPCFAPSDTCFCRMSAQADPPDVTSGSGGVVVVTNADTLACPTSNLVGYWNMNQTLNDGTWNGGVTSVAGKVGNALNFNGTNGYVAAGNAASLQNLPTATLVAWIKPTTLSGYNNIISRTTYSNGGLILRASQGGSARLTPHVFTNTWYTCQSAVIPLNQWTHAAVTYDGTTLKGYINGAQACSSVPTVGGTLSPNATNWNIGADPGDFGTYFNGAIDEARVYSRVLTQTEISTLYNGCI</sequence>
<dbReference type="EMBL" id="MFDM01000005">
    <property type="protein sequence ID" value="OGE44257.1"/>
    <property type="molecule type" value="Genomic_DNA"/>
</dbReference>
<evidence type="ECO:0000259" key="4">
    <source>
        <dbReference type="SMART" id="SM00560"/>
    </source>
</evidence>
<keyword evidence="3" id="KW-0472">Membrane</keyword>
<dbReference type="Gene3D" id="2.60.120.200">
    <property type="match status" value="1"/>
</dbReference>
<dbReference type="InterPro" id="IPR006558">
    <property type="entry name" value="LamG-like"/>
</dbReference>
<feature type="transmembrane region" description="Helical" evidence="3">
    <location>
        <begin position="12"/>
        <end position="34"/>
    </location>
</feature>
<dbReference type="InterPro" id="IPR045584">
    <property type="entry name" value="Pilin-like"/>
</dbReference>
<keyword evidence="1" id="KW-0732">Signal</keyword>
<dbReference type="Gene3D" id="3.30.700.10">
    <property type="entry name" value="Glycoprotein, Type 4 Pilin"/>
    <property type="match status" value="1"/>
</dbReference>
<reference evidence="5 6" key="1">
    <citation type="journal article" date="2016" name="Nat. Commun.">
        <title>Thousands of microbial genomes shed light on interconnected biogeochemical processes in an aquifer system.</title>
        <authorList>
            <person name="Anantharaman K."/>
            <person name="Brown C.T."/>
            <person name="Hug L.A."/>
            <person name="Sharon I."/>
            <person name="Castelle C.J."/>
            <person name="Probst A.J."/>
            <person name="Thomas B.C."/>
            <person name="Singh A."/>
            <person name="Wilkins M.J."/>
            <person name="Karaoz U."/>
            <person name="Brodie E.L."/>
            <person name="Williams K.H."/>
            <person name="Hubbard S.S."/>
            <person name="Banfield J.F."/>
        </authorList>
    </citation>
    <scope>NUCLEOTIDE SEQUENCE [LARGE SCALE GENOMIC DNA]</scope>
</reference>
<protein>
    <recommendedName>
        <fullName evidence="4">LamG-like jellyroll fold domain-containing protein</fullName>
    </recommendedName>
</protein>
<organism evidence="5 6">
    <name type="scientific">Candidatus Daviesbacteria bacterium RIFCSPLOWO2_01_FULL_39_12</name>
    <dbReference type="NCBI Taxonomy" id="1797785"/>
    <lineage>
        <taxon>Bacteria</taxon>
        <taxon>Candidatus Daviesiibacteriota</taxon>
    </lineage>
</organism>